<organism evidence="8 9">
    <name type="scientific">Halosaccharopolyspora lacisalsi</name>
    <dbReference type="NCBI Taxonomy" id="1000566"/>
    <lineage>
        <taxon>Bacteria</taxon>
        <taxon>Bacillati</taxon>
        <taxon>Actinomycetota</taxon>
        <taxon>Actinomycetes</taxon>
        <taxon>Pseudonocardiales</taxon>
        <taxon>Pseudonocardiaceae</taxon>
        <taxon>Halosaccharopolyspora</taxon>
    </lineage>
</organism>
<dbReference type="Proteomes" id="UP000569329">
    <property type="component" value="Unassembled WGS sequence"/>
</dbReference>
<dbReference type="InterPro" id="IPR017039">
    <property type="entry name" value="Virul_fac_BrkB"/>
</dbReference>
<gene>
    <name evidence="8" type="ORF">FHX42_003048</name>
</gene>
<keyword evidence="3 7" id="KW-0812">Transmembrane</keyword>
<evidence type="ECO:0000256" key="5">
    <source>
        <dbReference type="ARBA" id="ARBA00023136"/>
    </source>
</evidence>
<feature type="transmembrane region" description="Helical" evidence="7">
    <location>
        <begin position="268"/>
        <end position="292"/>
    </location>
</feature>
<dbReference type="AlphaFoldDB" id="A0A839DUL8"/>
<name>A0A839DUL8_9PSEU</name>
<evidence type="ECO:0000256" key="7">
    <source>
        <dbReference type="SAM" id="Phobius"/>
    </source>
</evidence>
<dbReference type="Pfam" id="PF03631">
    <property type="entry name" value="Virul_fac_BrkB"/>
    <property type="match status" value="1"/>
</dbReference>
<feature type="transmembrane region" description="Helical" evidence="7">
    <location>
        <begin position="235"/>
        <end position="256"/>
    </location>
</feature>
<dbReference type="RefSeq" id="WP_235987361.1">
    <property type="nucleotide sequence ID" value="NZ_JACGWZ010000004.1"/>
</dbReference>
<evidence type="ECO:0000256" key="3">
    <source>
        <dbReference type="ARBA" id="ARBA00022692"/>
    </source>
</evidence>
<sequence length="389" mass="42294">MGSTNPKTGGRGHRSASEKRAVRRPLRLVLRTLSKAWYDNIFSESAAAAFWQTLSLPPLLLGLLGSLGFVSDWFGPVVVETVQSKIVSFSRTVFSPNVVNEIIGPTVGDILTQGRTQIVSLGFLLSLWAGSSALASLIDSITLAYDQYLVRNAIWQRVFALVLYLVSLVLAVVLLPVVALGPAWLPTVFPSELQDDIATTIRIFYYPATGVVLVLALATLYKLSLPKKLPWHRGLPGALLAMLVFLCSSVGLRIYLTWVAGTGYTYGALATPIAFLLFAFFLGLAIIGGAYFNNAIQEIWPAKPTRRERRHWRRLEMKRAAQRLRTEEGYTAWSGNVKSASDELPDTGSPLADQSGPPPRDGSTAPSPRSPEARDQGNAPENGTGQRGG</sequence>
<dbReference type="PANTHER" id="PTHR30213:SF0">
    <property type="entry name" value="UPF0761 MEMBRANE PROTEIN YIHY"/>
    <property type="match status" value="1"/>
</dbReference>
<accession>A0A839DUL8</accession>
<reference evidence="8 9" key="1">
    <citation type="submission" date="2020-07" db="EMBL/GenBank/DDBJ databases">
        <title>Sequencing the genomes of 1000 actinobacteria strains.</title>
        <authorList>
            <person name="Klenk H.-P."/>
        </authorList>
    </citation>
    <scope>NUCLEOTIDE SEQUENCE [LARGE SCALE GENOMIC DNA]</scope>
    <source>
        <strain evidence="8 9">DSM 45975</strain>
    </source>
</reference>
<protein>
    <submittedName>
        <fullName evidence="8">Membrane protein</fullName>
    </submittedName>
</protein>
<evidence type="ECO:0000256" key="6">
    <source>
        <dbReference type="SAM" id="MobiDB-lite"/>
    </source>
</evidence>
<keyword evidence="4 7" id="KW-1133">Transmembrane helix</keyword>
<evidence type="ECO:0000256" key="2">
    <source>
        <dbReference type="ARBA" id="ARBA00022475"/>
    </source>
</evidence>
<dbReference type="GO" id="GO:0005886">
    <property type="term" value="C:plasma membrane"/>
    <property type="evidence" value="ECO:0007669"/>
    <property type="project" value="UniProtKB-SubCell"/>
</dbReference>
<proteinExistence type="predicted"/>
<feature type="transmembrane region" description="Helical" evidence="7">
    <location>
        <begin position="204"/>
        <end position="223"/>
    </location>
</feature>
<feature type="region of interest" description="Disordered" evidence="6">
    <location>
        <begin position="335"/>
        <end position="389"/>
    </location>
</feature>
<evidence type="ECO:0000313" key="8">
    <source>
        <dbReference type="EMBL" id="MBA8825682.1"/>
    </source>
</evidence>
<feature type="region of interest" description="Disordered" evidence="6">
    <location>
        <begin position="1"/>
        <end position="20"/>
    </location>
</feature>
<keyword evidence="5 7" id="KW-0472">Membrane</keyword>
<evidence type="ECO:0000256" key="4">
    <source>
        <dbReference type="ARBA" id="ARBA00022989"/>
    </source>
</evidence>
<keyword evidence="2" id="KW-1003">Cell membrane</keyword>
<evidence type="ECO:0000313" key="9">
    <source>
        <dbReference type="Proteomes" id="UP000569329"/>
    </source>
</evidence>
<feature type="compositionally biased region" description="Polar residues" evidence="6">
    <location>
        <begin position="379"/>
        <end position="389"/>
    </location>
</feature>
<dbReference type="PANTHER" id="PTHR30213">
    <property type="entry name" value="INNER MEMBRANE PROTEIN YHJD"/>
    <property type="match status" value="1"/>
</dbReference>
<comment type="caution">
    <text evidence="8">The sequence shown here is derived from an EMBL/GenBank/DDBJ whole genome shotgun (WGS) entry which is preliminary data.</text>
</comment>
<dbReference type="EMBL" id="JACGWZ010000004">
    <property type="protein sequence ID" value="MBA8825682.1"/>
    <property type="molecule type" value="Genomic_DNA"/>
</dbReference>
<feature type="transmembrane region" description="Helical" evidence="7">
    <location>
        <begin position="158"/>
        <end position="184"/>
    </location>
</feature>
<comment type="subcellular location">
    <subcellularLocation>
        <location evidence="1">Cell membrane</location>
        <topology evidence="1">Multi-pass membrane protein</topology>
    </subcellularLocation>
</comment>
<evidence type="ECO:0000256" key="1">
    <source>
        <dbReference type="ARBA" id="ARBA00004651"/>
    </source>
</evidence>
<keyword evidence="9" id="KW-1185">Reference proteome</keyword>
<feature type="transmembrane region" description="Helical" evidence="7">
    <location>
        <begin position="118"/>
        <end position="138"/>
    </location>
</feature>